<dbReference type="Gene3D" id="1.10.275.10">
    <property type="entry name" value="Fumarase/aspartase (N-terminal domain)"/>
    <property type="match status" value="1"/>
</dbReference>
<keyword evidence="7 12" id="KW-0456">Lyase</keyword>
<comment type="catalytic activity">
    <reaction evidence="8">
        <text>(2S)-2-[5-amino-1-(5-phospho-beta-D-ribosyl)imidazole-4-carboxamido]succinate = 5-amino-1-(5-phospho-beta-D-ribosyl)imidazole-4-carboxamide + fumarate</text>
        <dbReference type="Rhea" id="RHEA:23920"/>
        <dbReference type="ChEBI" id="CHEBI:29806"/>
        <dbReference type="ChEBI" id="CHEBI:58443"/>
        <dbReference type="ChEBI" id="CHEBI:58475"/>
        <dbReference type="EC" id="4.3.2.2"/>
    </reaction>
    <physiologicalReaction direction="left-to-right" evidence="8">
        <dbReference type="Rhea" id="RHEA:23921"/>
    </physiologicalReaction>
</comment>
<protein>
    <recommendedName>
        <fullName evidence="5 11">Adenylosuccinate lyase</fullName>
        <shortName evidence="12">ASL</shortName>
        <ecNumber evidence="4 11">4.3.2.2</ecNumber>
    </recommendedName>
    <alternativeName>
        <fullName evidence="9 12">Adenylosuccinase</fullName>
    </alternativeName>
</protein>
<evidence type="ECO:0000256" key="7">
    <source>
        <dbReference type="ARBA" id="ARBA00023239"/>
    </source>
</evidence>
<dbReference type="InterPro" id="IPR004769">
    <property type="entry name" value="Pur_lyase"/>
</dbReference>
<dbReference type="Gene3D" id="1.10.40.30">
    <property type="entry name" value="Fumarase/aspartase (C-terminal domain)"/>
    <property type="match status" value="1"/>
</dbReference>
<dbReference type="EC" id="4.3.2.2" evidence="4 11"/>
<comment type="pathway">
    <text evidence="1 12">Purine metabolism; IMP biosynthesis via de novo pathway; 5-amino-1-(5-phospho-D-ribosyl)imidazole-4-carboxamide from 5-amino-1-(5-phospho-D-ribosyl)imidazole-4-carboxylate: step 2/2.</text>
</comment>
<dbReference type="UniPathway" id="UPA00075">
    <property type="reaction ID" value="UER00336"/>
</dbReference>
<evidence type="ECO:0000256" key="6">
    <source>
        <dbReference type="ARBA" id="ARBA00022755"/>
    </source>
</evidence>
<dbReference type="FunFam" id="1.20.200.10:FF:000008">
    <property type="entry name" value="Adenylosuccinate lyase"/>
    <property type="match status" value="1"/>
</dbReference>
<dbReference type="InterPro" id="IPR024083">
    <property type="entry name" value="Fumarase/histidase_N"/>
</dbReference>
<dbReference type="PANTHER" id="PTHR43172">
    <property type="entry name" value="ADENYLOSUCCINATE LYASE"/>
    <property type="match status" value="1"/>
</dbReference>
<comment type="caution">
    <text evidence="15">The sequence shown here is derived from an EMBL/GenBank/DDBJ whole genome shotgun (WGS) entry which is preliminary data.</text>
</comment>
<dbReference type="GO" id="GO:0044208">
    <property type="term" value="P:'de novo' AMP biosynthetic process"/>
    <property type="evidence" value="ECO:0007669"/>
    <property type="project" value="UniProtKB-UniPathway"/>
</dbReference>
<feature type="coiled-coil region" evidence="13">
    <location>
        <begin position="158"/>
        <end position="185"/>
    </location>
</feature>
<dbReference type="CDD" id="cd01360">
    <property type="entry name" value="Adenylsuccinate_lyase_1"/>
    <property type="match status" value="1"/>
</dbReference>
<dbReference type="InterPro" id="IPR020557">
    <property type="entry name" value="Fumarate_lyase_CS"/>
</dbReference>
<feature type="domain" description="Adenylosuccinate lyase C-terminal" evidence="14">
    <location>
        <begin position="353"/>
        <end position="433"/>
    </location>
</feature>
<evidence type="ECO:0000256" key="8">
    <source>
        <dbReference type="ARBA" id="ARBA00024477"/>
    </source>
</evidence>
<dbReference type="UniPathway" id="UPA00074">
    <property type="reaction ID" value="UER00132"/>
</dbReference>
<evidence type="ECO:0000256" key="3">
    <source>
        <dbReference type="ARBA" id="ARBA00008273"/>
    </source>
</evidence>
<dbReference type="Pfam" id="PF00206">
    <property type="entry name" value="Lyase_1"/>
    <property type="match status" value="1"/>
</dbReference>
<organism evidence="15 16">
    <name type="scientific">PS1 clade bacterium</name>
    <dbReference type="NCBI Taxonomy" id="2175152"/>
    <lineage>
        <taxon>Bacteria</taxon>
        <taxon>Pseudomonadati</taxon>
        <taxon>Pseudomonadota</taxon>
        <taxon>Alphaproteobacteria</taxon>
        <taxon>PS1 clade</taxon>
    </lineage>
</organism>
<dbReference type="PRINTS" id="PR00149">
    <property type="entry name" value="FUMRATELYASE"/>
</dbReference>
<dbReference type="GO" id="GO:0005829">
    <property type="term" value="C:cytosol"/>
    <property type="evidence" value="ECO:0007669"/>
    <property type="project" value="TreeGrafter"/>
</dbReference>
<dbReference type="SUPFAM" id="SSF48557">
    <property type="entry name" value="L-aspartase-like"/>
    <property type="match status" value="1"/>
</dbReference>
<dbReference type="AlphaFoldDB" id="A0A368DPP9"/>
<evidence type="ECO:0000256" key="4">
    <source>
        <dbReference type="ARBA" id="ARBA00012339"/>
    </source>
</evidence>
<evidence type="ECO:0000259" key="14">
    <source>
        <dbReference type="SMART" id="SM00998"/>
    </source>
</evidence>
<dbReference type="GO" id="GO:0006189">
    <property type="term" value="P:'de novo' IMP biosynthetic process"/>
    <property type="evidence" value="ECO:0007669"/>
    <property type="project" value="UniProtKB-UniPathway"/>
</dbReference>
<dbReference type="GO" id="GO:0070626">
    <property type="term" value="F:(S)-2-(5-amino-1-(5-phospho-D-ribosyl)imidazole-4-carboxamido) succinate lyase (fumarate-forming) activity"/>
    <property type="evidence" value="ECO:0007669"/>
    <property type="project" value="TreeGrafter"/>
</dbReference>
<dbReference type="Gene3D" id="1.20.200.10">
    <property type="entry name" value="Fumarase/aspartase (Central domain)"/>
    <property type="match status" value="1"/>
</dbReference>
<evidence type="ECO:0000256" key="9">
    <source>
        <dbReference type="ARBA" id="ARBA00030717"/>
    </source>
</evidence>
<dbReference type="PROSITE" id="PS00163">
    <property type="entry name" value="FUMARATE_LYASES"/>
    <property type="match status" value="1"/>
</dbReference>
<evidence type="ECO:0000256" key="10">
    <source>
        <dbReference type="ARBA" id="ARBA00049115"/>
    </source>
</evidence>
<comment type="pathway">
    <text evidence="2 12">Purine metabolism; AMP biosynthesis via de novo pathway; AMP from IMP: step 2/2.</text>
</comment>
<dbReference type="InterPro" id="IPR019468">
    <property type="entry name" value="AdenyloSucc_lyase_C"/>
</dbReference>
<evidence type="ECO:0000256" key="13">
    <source>
        <dbReference type="SAM" id="Coils"/>
    </source>
</evidence>
<dbReference type="EMBL" id="QOQD01000009">
    <property type="protein sequence ID" value="RCL73185.1"/>
    <property type="molecule type" value="Genomic_DNA"/>
</dbReference>
<dbReference type="InterPro" id="IPR022761">
    <property type="entry name" value="Fumarate_lyase_N"/>
</dbReference>
<dbReference type="GO" id="GO:0004018">
    <property type="term" value="F:N6-(1,2-dicarboxyethyl)AMP AMP-lyase (fumarate-forming) activity"/>
    <property type="evidence" value="ECO:0007669"/>
    <property type="project" value="UniProtKB-UniRule"/>
</dbReference>
<sequence length="436" mass="50103">MINRYSRQIMSDIWSDQSKYSIWLEIELFVHEAMEAQGMIEDGLTEKIRKKLKNISFDIDRILAIEKQTHHDVIAFLTYISECIGEKDARYLHQGMTSSDILDTAMCIQLKKSAKIILSDLNELLEQLSIKAQKYKYLPTIGRSHGIHAEPTTIGLKFAQSYAEFERAKQRMEQAEKEISICSLSGAVGTYANIDPRIESYVAKKLQLQEETISTQVIPRDRFAYYFSVLGLISGSIERISTEIRHLQRTEVDEMSEQFQKGQKGSSSMPHKRNPVLTENLTGIARLIRGMVVPAQENIALWHERDISHSSVERVNAPNATILTDFAISRLSNVIENIGVNDDNISSNLDKLNGLIYSQRILLILTQRGFSREKSYEIVQRNASKSWDSNIDFKQIIMDDEEINNLLSSDEINELFSLEYHLKHVDYIFKKVFKKK</sequence>
<evidence type="ECO:0000256" key="11">
    <source>
        <dbReference type="NCBIfam" id="TIGR00928"/>
    </source>
</evidence>
<evidence type="ECO:0000256" key="5">
    <source>
        <dbReference type="ARBA" id="ARBA00017058"/>
    </source>
</evidence>
<dbReference type="InterPro" id="IPR000362">
    <property type="entry name" value="Fumarate_lyase_fam"/>
</dbReference>
<comment type="similarity">
    <text evidence="3 12">Belongs to the lyase 1 family. Adenylosuccinate lyase subfamily.</text>
</comment>
<keyword evidence="6 12" id="KW-0658">Purine biosynthesis</keyword>
<dbReference type="Pfam" id="PF10397">
    <property type="entry name" value="ADSL_C"/>
    <property type="match status" value="1"/>
</dbReference>
<evidence type="ECO:0000256" key="1">
    <source>
        <dbReference type="ARBA" id="ARBA00004706"/>
    </source>
</evidence>
<dbReference type="Proteomes" id="UP000253570">
    <property type="component" value="Unassembled WGS sequence"/>
</dbReference>
<evidence type="ECO:0000256" key="2">
    <source>
        <dbReference type="ARBA" id="ARBA00004734"/>
    </source>
</evidence>
<accession>A0A368DPP9</accession>
<evidence type="ECO:0000313" key="15">
    <source>
        <dbReference type="EMBL" id="RCL73185.1"/>
    </source>
</evidence>
<dbReference type="FunFam" id="1.10.40.30:FF:000007">
    <property type="entry name" value="Adenylosuccinate lyase"/>
    <property type="match status" value="1"/>
</dbReference>
<proteinExistence type="inferred from homology"/>
<dbReference type="SMART" id="SM00998">
    <property type="entry name" value="ADSL_C"/>
    <property type="match status" value="1"/>
</dbReference>
<gene>
    <name evidence="15" type="ORF">DBW71_04380</name>
</gene>
<keyword evidence="13" id="KW-0175">Coiled coil</keyword>
<dbReference type="NCBIfam" id="TIGR00928">
    <property type="entry name" value="purB"/>
    <property type="match status" value="1"/>
</dbReference>
<comment type="catalytic activity">
    <reaction evidence="10">
        <text>N(6)-(1,2-dicarboxyethyl)-AMP = fumarate + AMP</text>
        <dbReference type="Rhea" id="RHEA:16853"/>
        <dbReference type="ChEBI" id="CHEBI:29806"/>
        <dbReference type="ChEBI" id="CHEBI:57567"/>
        <dbReference type="ChEBI" id="CHEBI:456215"/>
        <dbReference type="EC" id="4.3.2.2"/>
    </reaction>
    <physiologicalReaction direction="left-to-right" evidence="10">
        <dbReference type="Rhea" id="RHEA:16854"/>
    </physiologicalReaction>
</comment>
<evidence type="ECO:0000313" key="16">
    <source>
        <dbReference type="Proteomes" id="UP000253570"/>
    </source>
</evidence>
<name>A0A368DPP9_9PROT</name>
<dbReference type="PANTHER" id="PTHR43172:SF1">
    <property type="entry name" value="ADENYLOSUCCINATE LYASE"/>
    <property type="match status" value="1"/>
</dbReference>
<reference evidence="15 16" key="1">
    <citation type="journal article" date="2018" name="Microbiome">
        <title>Fine metagenomic profile of the Mediterranean stratified and mixed water columns revealed by assembly and recruitment.</title>
        <authorList>
            <person name="Haro-Moreno J.M."/>
            <person name="Lopez-Perez M."/>
            <person name="De La Torre J.R."/>
            <person name="Picazo A."/>
            <person name="Camacho A."/>
            <person name="Rodriguez-Valera F."/>
        </authorList>
    </citation>
    <scope>NUCLEOTIDE SEQUENCE [LARGE SCALE GENOMIC DNA]</scope>
    <source>
        <strain evidence="15">MED-G57</strain>
    </source>
</reference>
<evidence type="ECO:0000256" key="12">
    <source>
        <dbReference type="RuleBase" id="RU361172"/>
    </source>
</evidence>
<dbReference type="InterPro" id="IPR008948">
    <property type="entry name" value="L-Aspartase-like"/>
</dbReference>